<dbReference type="AlphaFoldDB" id="A0A6C0HHC4"/>
<organism evidence="2">
    <name type="scientific">viral metagenome</name>
    <dbReference type="NCBI Taxonomy" id="1070528"/>
    <lineage>
        <taxon>unclassified sequences</taxon>
        <taxon>metagenomes</taxon>
        <taxon>organismal metagenomes</taxon>
    </lineage>
</organism>
<feature type="region of interest" description="Disordered" evidence="1">
    <location>
        <begin position="335"/>
        <end position="378"/>
    </location>
</feature>
<protein>
    <submittedName>
        <fullName evidence="2">Uncharacterized protein</fullName>
    </submittedName>
</protein>
<feature type="region of interest" description="Disordered" evidence="1">
    <location>
        <begin position="105"/>
        <end position="161"/>
    </location>
</feature>
<feature type="region of interest" description="Disordered" evidence="1">
    <location>
        <begin position="454"/>
        <end position="482"/>
    </location>
</feature>
<sequence length="482" mass="52571">MEEINIGLSDLEPISLNFNDGPSSFGEPPSVNFGAGIELLMNDKKRSNSGGNINIDLGDLDKLESELNDLSGANSGPASSGGGLFSDNKVLSGLGSMFGFGKSEPAATSSASYNDGPSSKLGSATAESVGNTSTWDGFSKMNDIPMENSSSSRMTDREKRRKKRIMIKKLDEWYEKGQLKNGTRFTMDSSYEEVEDEYETAMEDKRKKDSTKLMGWWLMTGINSIEYANAAFDPFGINLDGWAEQVSEDIDSYDEIFAELHEKYKGGKMAPELSLLLRLGFSAAVVNFTNKALSSATPGFNDVIKQSPELMKMFTDATVSSMSQSSPGFAMASNMMKEQQANTPRGPPPPPPVETKNHGPMPGRGMQYTERPSTRPDISASRGAMFREESVDMGNNFSSVSDGPRSVPMARPEMRGPQNTDIDNILAGLKTRTVDIHAPVISTEDDSMISISSLRDAQNGNLPKRSNRRKQRSDKNIVSLDI</sequence>
<name>A0A6C0HHC4_9ZZZZ</name>
<dbReference type="InterPro" id="IPR043910">
    <property type="entry name" value="DUF5767"/>
</dbReference>
<dbReference type="EMBL" id="MN739956">
    <property type="protein sequence ID" value="QHT79879.1"/>
    <property type="molecule type" value="Genomic_DNA"/>
</dbReference>
<evidence type="ECO:0000256" key="1">
    <source>
        <dbReference type="SAM" id="MobiDB-lite"/>
    </source>
</evidence>
<proteinExistence type="predicted"/>
<evidence type="ECO:0000313" key="2">
    <source>
        <dbReference type="EMBL" id="QHT79879.1"/>
    </source>
</evidence>
<feature type="region of interest" description="Disordered" evidence="1">
    <location>
        <begin position="394"/>
        <end position="419"/>
    </location>
</feature>
<feature type="compositionally biased region" description="Polar residues" evidence="1">
    <location>
        <begin position="106"/>
        <end position="136"/>
    </location>
</feature>
<accession>A0A6C0HHC4</accession>
<reference evidence="2" key="1">
    <citation type="journal article" date="2020" name="Nature">
        <title>Giant virus diversity and host interactions through global metagenomics.</title>
        <authorList>
            <person name="Schulz F."/>
            <person name="Roux S."/>
            <person name="Paez-Espino D."/>
            <person name="Jungbluth S."/>
            <person name="Walsh D.A."/>
            <person name="Denef V.J."/>
            <person name="McMahon K.D."/>
            <person name="Konstantinidis K.T."/>
            <person name="Eloe-Fadrosh E.A."/>
            <person name="Kyrpides N.C."/>
            <person name="Woyke T."/>
        </authorList>
    </citation>
    <scope>NUCLEOTIDE SEQUENCE</scope>
    <source>
        <strain evidence="2">GVMAG-M-3300023184-105</strain>
    </source>
</reference>
<dbReference type="Pfam" id="PF19071">
    <property type="entry name" value="DUF5767"/>
    <property type="match status" value="1"/>
</dbReference>